<dbReference type="InterPro" id="IPR003156">
    <property type="entry name" value="DHHA1_dom"/>
</dbReference>
<organism evidence="3 4">
    <name type="scientific">candidate division WWE3 bacterium CG22_combo_CG10-13_8_21_14_all_39_12</name>
    <dbReference type="NCBI Taxonomy" id="1975094"/>
    <lineage>
        <taxon>Bacteria</taxon>
        <taxon>Katanobacteria</taxon>
    </lineage>
</organism>
<comment type="caution">
    <text evidence="3">The sequence shown here is derived from an EMBL/GenBank/DDBJ whole genome shotgun (WGS) entry which is preliminary data.</text>
</comment>
<reference evidence="3 4" key="1">
    <citation type="submission" date="2017-09" db="EMBL/GenBank/DDBJ databases">
        <title>Depth-based differentiation of microbial function through sediment-hosted aquifers and enrichment of novel symbionts in the deep terrestrial subsurface.</title>
        <authorList>
            <person name="Probst A.J."/>
            <person name="Ladd B."/>
            <person name="Jarett J.K."/>
            <person name="Geller-Mcgrath D.E."/>
            <person name="Sieber C.M."/>
            <person name="Emerson J.B."/>
            <person name="Anantharaman K."/>
            <person name="Thomas B.C."/>
            <person name="Malmstrom R."/>
            <person name="Stieglmeier M."/>
            <person name="Klingl A."/>
            <person name="Woyke T."/>
            <person name="Ryan C.M."/>
            <person name="Banfield J.F."/>
        </authorList>
    </citation>
    <scope>NUCLEOTIDE SEQUENCE [LARGE SCALE GENOMIC DNA]</scope>
    <source>
        <strain evidence="3">CG22_combo_CG10-13_8_21_14_all_39_12</strain>
    </source>
</reference>
<evidence type="ECO:0008006" key="5">
    <source>
        <dbReference type="Google" id="ProtNLM"/>
    </source>
</evidence>
<dbReference type="Proteomes" id="UP000228495">
    <property type="component" value="Unassembled WGS sequence"/>
</dbReference>
<accession>A0A2H0BG29</accession>
<sequence>MSTMSESVIQNSPQEVFAVLSQSTSPLCMIDDRLDYDAFCSALAMKYILKREYGIDLRLTYVSTIPDYFLTILSEFIDPLSIEVGKSPTEIDFSKHDLVLYLDSAELLKPARFELYKLPEGMHTVNIDHHVASNSLFAGYNIVRETPATCALLYELFAELDIDIDKTVAALLLLGLLDDTQLFSISDVRTVDLKIASHLLGICDCLLFDFVRKLTWNISPEVALIRKIAYKNLVIDIDDRVAYTHISLKDLNDFHVDPEFQSTVSISDEIKVFDGIDLAFTIKEKSMGEGVYTVSIRSRNPDYDASEIASHVGGGGHTMAAGGQMRGVESIETAIENILGLIDKYRKDHNLV</sequence>
<evidence type="ECO:0000259" key="2">
    <source>
        <dbReference type="Pfam" id="PF02272"/>
    </source>
</evidence>
<dbReference type="SUPFAM" id="SSF64182">
    <property type="entry name" value="DHH phosphoesterases"/>
    <property type="match status" value="1"/>
</dbReference>
<dbReference type="Pfam" id="PF01368">
    <property type="entry name" value="DHH"/>
    <property type="match status" value="1"/>
</dbReference>
<feature type="domain" description="DDH" evidence="1">
    <location>
        <begin position="29"/>
        <end position="175"/>
    </location>
</feature>
<evidence type="ECO:0000313" key="4">
    <source>
        <dbReference type="Proteomes" id="UP000228495"/>
    </source>
</evidence>
<dbReference type="InterPro" id="IPR038763">
    <property type="entry name" value="DHH_sf"/>
</dbReference>
<dbReference type="GO" id="GO:0003676">
    <property type="term" value="F:nucleic acid binding"/>
    <property type="evidence" value="ECO:0007669"/>
    <property type="project" value="InterPro"/>
</dbReference>
<dbReference type="InterPro" id="IPR051319">
    <property type="entry name" value="Oligoribo/pAp-PDE_c-di-AMP_PDE"/>
</dbReference>
<name>A0A2H0BG29_UNCKA</name>
<feature type="domain" description="DHHA1" evidence="2">
    <location>
        <begin position="274"/>
        <end position="339"/>
    </location>
</feature>
<dbReference type="Gene3D" id="3.90.1640.10">
    <property type="entry name" value="inorganic pyrophosphatase (n-terminal core)"/>
    <property type="match status" value="1"/>
</dbReference>
<dbReference type="PANTHER" id="PTHR47618:SF1">
    <property type="entry name" value="BIFUNCTIONAL OLIGORIBONUCLEASE AND PAP PHOSPHATASE NRNA"/>
    <property type="match status" value="1"/>
</dbReference>
<dbReference type="Gene3D" id="3.10.310.30">
    <property type="match status" value="1"/>
</dbReference>
<dbReference type="AlphaFoldDB" id="A0A2H0BG29"/>
<proteinExistence type="predicted"/>
<dbReference type="Pfam" id="PF02272">
    <property type="entry name" value="DHHA1"/>
    <property type="match status" value="1"/>
</dbReference>
<dbReference type="PANTHER" id="PTHR47618">
    <property type="entry name" value="BIFUNCTIONAL OLIGORIBONUCLEASE AND PAP PHOSPHATASE NRNA"/>
    <property type="match status" value="1"/>
</dbReference>
<evidence type="ECO:0000259" key="1">
    <source>
        <dbReference type="Pfam" id="PF01368"/>
    </source>
</evidence>
<gene>
    <name evidence="3" type="ORF">COX05_02145</name>
</gene>
<evidence type="ECO:0000313" key="3">
    <source>
        <dbReference type="EMBL" id="PIP56611.1"/>
    </source>
</evidence>
<protein>
    <recommendedName>
        <fullName evidence="5">DDH domain-containing protein</fullName>
    </recommendedName>
</protein>
<dbReference type="EMBL" id="PCSU01000033">
    <property type="protein sequence ID" value="PIP56611.1"/>
    <property type="molecule type" value="Genomic_DNA"/>
</dbReference>
<dbReference type="InterPro" id="IPR001667">
    <property type="entry name" value="DDH_dom"/>
</dbReference>